<feature type="non-terminal residue" evidence="1">
    <location>
        <position position="1"/>
    </location>
</feature>
<sequence>NRQTVLSKQITTKEPVKGVLMSYTLTDLRIPLSYEVSLTPITSYGTGNMVTRTI</sequence>
<dbReference type="AlphaFoldDB" id="A0ABD0PYL9"/>
<feature type="non-terminal residue" evidence="1">
    <location>
        <position position="54"/>
    </location>
</feature>
<keyword evidence="2" id="KW-1185">Reference proteome</keyword>
<organism evidence="1 2">
    <name type="scientific">Cirrhinus mrigala</name>
    <name type="common">Mrigala</name>
    <dbReference type="NCBI Taxonomy" id="683832"/>
    <lineage>
        <taxon>Eukaryota</taxon>
        <taxon>Metazoa</taxon>
        <taxon>Chordata</taxon>
        <taxon>Craniata</taxon>
        <taxon>Vertebrata</taxon>
        <taxon>Euteleostomi</taxon>
        <taxon>Actinopterygii</taxon>
        <taxon>Neopterygii</taxon>
        <taxon>Teleostei</taxon>
        <taxon>Ostariophysi</taxon>
        <taxon>Cypriniformes</taxon>
        <taxon>Cyprinidae</taxon>
        <taxon>Labeoninae</taxon>
        <taxon>Labeonini</taxon>
        <taxon>Cirrhinus</taxon>
    </lineage>
</organism>
<accession>A0ABD0PYL9</accession>
<dbReference type="EMBL" id="JAMKFB020000013">
    <property type="protein sequence ID" value="KAL0178536.1"/>
    <property type="molecule type" value="Genomic_DNA"/>
</dbReference>
<comment type="caution">
    <text evidence="1">The sequence shown here is derived from an EMBL/GenBank/DDBJ whole genome shotgun (WGS) entry which is preliminary data.</text>
</comment>
<evidence type="ECO:0000313" key="2">
    <source>
        <dbReference type="Proteomes" id="UP001529510"/>
    </source>
</evidence>
<reference evidence="1 2" key="1">
    <citation type="submission" date="2024-05" db="EMBL/GenBank/DDBJ databases">
        <title>Genome sequencing and assembly of Indian major carp, Cirrhinus mrigala (Hamilton, 1822).</title>
        <authorList>
            <person name="Mohindra V."/>
            <person name="Chowdhury L.M."/>
            <person name="Lal K."/>
            <person name="Jena J.K."/>
        </authorList>
    </citation>
    <scope>NUCLEOTIDE SEQUENCE [LARGE SCALE GENOMIC DNA]</scope>
    <source>
        <strain evidence="1">CM1030</strain>
        <tissue evidence="1">Blood</tissue>
    </source>
</reference>
<protein>
    <submittedName>
        <fullName evidence="1">Uncharacterized protein</fullName>
    </submittedName>
</protein>
<name>A0ABD0PYL9_CIRMR</name>
<proteinExistence type="predicted"/>
<dbReference type="Proteomes" id="UP001529510">
    <property type="component" value="Unassembled WGS sequence"/>
</dbReference>
<gene>
    <name evidence="1" type="ORF">M9458_027430</name>
</gene>
<evidence type="ECO:0000313" key="1">
    <source>
        <dbReference type="EMBL" id="KAL0178536.1"/>
    </source>
</evidence>